<evidence type="ECO:0000313" key="1">
    <source>
        <dbReference type="EMBL" id="KAI9257993.1"/>
    </source>
</evidence>
<reference evidence="1" key="2">
    <citation type="submission" date="2023-02" db="EMBL/GenBank/DDBJ databases">
        <authorList>
            <consortium name="DOE Joint Genome Institute"/>
            <person name="Mondo S.J."/>
            <person name="Chang Y."/>
            <person name="Wang Y."/>
            <person name="Ahrendt S."/>
            <person name="Andreopoulos W."/>
            <person name="Barry K."/>
            <person name="Beard J."/>
            <person name="Benny G.L."/>
            <person name="Blankenship S."/>
            <person name="Bonito G."/>
            <person name="Cuomo C."/>
            <person name="Desiro A."/>
            <person name="Gervers K.A."/>
            <person name="Hundley H."/>
            <person name="Kuo A."/>
            <person name="LaButti K."/>
            <person name="Lang B.F."/>
            <person name="Lipzen A."/>
            <person name="O'Donnell K."/>
            <person name="Pangilinan J."/>
            <person name="Reynolds N."/>
            <person name="Sandor L."/>
            <person name="Smith M.W."/>
            <person name="Tsang A."/>
            <person name="Grigoriev I.V."/>
            <person name="Stajich J.E."/>
            <person name="Spatafora J.W."/>
        </authorList>
    </citation>
    <scope>NUCLEOTIDE SEQUENCE</scope>
    <source>
        <strain evidence="1">RSA 2281</strain>
    </source>
</reference>
<comment type="caution">
    <text evidence="1">The sequence shown here is derived from an EMBL/GenBank/DDBJ whole genome shotgun (WGS) entry which is preliminary data.</text>
</comment>
<protein>
    <submittedName>
        <fullName evidence="1">Uncharacterized protein</fullName>
    </submittedName>
</protein>
<evidence type="ECO:0000313" key="2">
    <source>
        <dbReference type="Proteomes" id="UP001209540"/>
    </source>
</evidence>
<gene>
    <name evidence="1" type="ORF">BDA99DRAFT_539010</name>
</gene>
<dbReference type="AlphaFoldDB" id="A0AAD5K6N1"/>
<accession>A0AAD5K6N1</accession>
<keyword evidence="2" id="KW-1185">Reference proteome</keyword>
<reference evidence="1" key="1">
    <citation type="journal article" date="2022" name="IScience">
        <title>Evolution of zygomycete secretomes and the origins of terrestrial fungal ecologies.</title>
        <authorList>
            <person name="Chang Y."/>
            <person name="Wang Y."/>
            <person name="Mondo S."/>
            <person name="Ahrendt S."/>
            <person name="Andreopoulos W."/>
            <person name="Barry K."/>
            <person name="Beard J."/>
            <person name="Benny G.L."/>
            <person name="Blankenship S."/>
            <person name="Bonito G."/>
            <person name="Cuomo C."/>
            <person name="Desiro A."/>
            <person name="Gervers K.A."/>
            <person name="Hundley H."/>
            <person name="Kuo A."/>
            <person name="LaButti K."/>
            <person name="Lang B.F."/>
            <person name="Lipzen A."/>
            <person name="O'Donnell K."/>
            <person name="Pangilinan J."/>
            <person name="Reynolds N."/>
            <person name="Sandor L."/>
            <person name="Smith M.E."/>
            <person name="Tsang A."/>
            <person name="Grigoriev I.V."/>
            <person name="Stajich J.E."/>
            <person name="Spatafora J.W."/>
        </authorList>
    </citation>
    <scope>NUCLEOTIDE SEQUENCE</scope>
    <source>
        <strain evidence="1">RSA 2281</strain>
    </source>
</reference>
<organism evidence="1 2">
    <name type="scientific">Phascolomyces articulosus</name>
    <dbReference type="NCBI Taxonomy" id="60185"/>
    <lineage>
        <taxon>Eukaryota</taxon>
        <taxon>Fungi</taxon>
        <taxon>Fungi incertae sedis</taxon>
        <taxon>Mucoromycota</taxon>
        <taxon>Mucoromycotina</taxon>
        <taxon>Mucoromycetes</taxon>
        <taxon>Mucorales</taxon>
        <taxon>Lichtheimiaceae</taxon>
        <taxon>Phascolomyces</taxon>
    </lineage>
</organism>
<sequence length="157" mass="18732">MPQLRYQPQSITQIQMKLAFLGNKINDPIMRKQLAFHKNFEAMCYNQSVTERSQHPFIFLKERHYAYEHYLHAAKYELAICTFDLKQHDLTSFDPYYIKIMSEIELLKIKIQDYFTNTRSTRCPSHTQGVSLHVDHVYTIPYDCEAGINCDQYRKEL</sequence>
<dbReference type="EMBL" id="JAIXMP010000019">
    <property type="protein sequence ID" value="KAI9257993.1"/>
    <property type="molecule type" value="Genomic_DNA"/>
</dbReference>
<dbReference type="Proteomes" id="UP001209540">
    <property type="component" value="Unassembled WGS sequence"/>
</dbReference>
<name>A0AAD5K6N1_9FUNG</name>
<proteinExistence type="predicted"/>